<reference evidence="1 2" key="1">
    <citation type="submission" date="2018-03" db="EMBL/GenBank/DDBJ databases">
        <title>The Complete Genome of Celeribacter baekdonensis strain LH4, a Thiosulfate-Oxidizing Alphaproteobacterium Isolated from Gulf of Mexico Continental Slope Sediments.</title>
        <authorList>
            <person name="Flood B.E."/>
            <person name="Bailey J.V."/>
            <person name="Leprich D."/>
        </authorList>
    </citation>
    <scope>NUCLEOTIDE SEQUENCE [LARGE SCALE GENOMIC DNA]</scope>
    <source>
        <strain evidence="1 2">LH4</strain>
    </source>
</reference>
<name>A0A2R4M0B5_9RHOB</name>
<evidence type="ECO:0000313" key="1">
    <source>
        <dbReference type="EMBL" id="AVW90640.1"/>
    </source>
</evidence>
<gene>
    <name evidence="1" type="ORF">DA792_05665</name>
</gene>
<dbReference type="EMBL" id="CP028475">
    <property type="protein sequence ID" value="AVW90640.1"/>
    <property type="molecule type" value="Genomic_DNA"/>
</dbReference>
<organism evidence="1 2">
    <name type="scientific">Celeribacter baekdonensis</name>
    <dbReference type="NCBI Taxonomy" id="875171"/>
    <lineage>
        <taxon>Bacteria</taxon>
        <taxon>Pseudomonadati</taxon>
        <taxon>Pseudomonadota</taxon>
        <taxon>Alphaproteobacteria</taxon>
        <taxon>Rhodobacterales</taxon>
        <taxon>Roseobacteraceae</taxon>
        <taxon>Celeribacter</taxon>
    </lineage>
</organism>
<proteinExistence type="predicted"/>
<evidence type="ECO:0000313" key="2">
    <source>
        <dbReference type="Proteomes" id="UP000241447"/>
    </source>
</evidence>
<dbReference type="RefSeq" id="WP_107718867.1">
    <property type="nucleotide sequence ID" value="NZ_CP028475.1"/>
</dbReference>
<dbReference type="KEGG" id="cbak:DA792_05665"/>
<dbReference type="AlphaFoldDB" id="A0A2R4M0B5"/>
<dbReference type="OrthoDB" id="9847495at2"/>
<dbReference type="Proteomes" id="UP000241447">
    <property type="component" value="Chromosome"/>
</dbReference>
<protein>
    <submittedName>
        <fullName evidence="1">Uncharacterized protein</fullName>
    </submittedName>
</protein>
<accession>A0A2R4M0B5</accession>
<sequence>MEIIQTTGGASVAVDALADDAAFIMVMLNGKMVCVTTSSLYREAVKTLLRNLPDSGTVYLMTYTGAEFVALFDKAVTERLDGADPDDAFAVVNRALAVLTGLRNDEANRTFWPEVDALLAKLEAA</sequence>